<evidence type="ECO:0000313" key="8">
    <source>
        <dbReference type="EMBL" id="MBB5189290.1"/>
    </source>
</evidence>
<proteinExistence type="predicted"/>
<dbReference type="InterPro" id="IPR011010">
    <property type="entry name" value="DNA_brk_join_enz"/>
</dbReference>
<dbReference type="InterPro" id="IPR013762">
    <property type="entry name" value="Integrase-like_cat_sf"/>
</dbReference>
<dbReference type="GO" id="GO:0006310">
    <property type="term" value="P:DNA recombination"/>
    <property type="evidence" value="ECO:0007669"/>
    <property type="project" value="UniProtKB-KW"/>
</dbReference>
<dbReference type="InterPro" id="IPR044068">
    <property type="entry name" value="CB"/>
</dbReference>
<evidence type="ECO:0000256" key="1">
    <source>
        <dbReference type="ARBA" id="ARBA00022829"/>
    </source>
</evidence>
<dbReference type="Pfam" id="PF02899">
    <property type="entry name" value="Phage_int_SAM_1"/>
    <property type="match status" value="1"/>
</dbReference>
<dbReference type="InterPro" id="IPR002104">
    <property type="entry name" value="Integrase_catalytic"/>
</dbReference>
<dbReference type="EMBL" id="JACHHW010000025">
    <property type="protein sequence ID" value="MBB5189290.1"/>
    <property type="molecule type" value="Genomic_DNA"/>
</dbReference>
<evidence type="ECO:0000256" key="4">
    <source>
        <dbReference type="ARBA" id="ARBA00023172"/>
    </source>
</evidence>
<evidence type="ECO:0000256" key="5">
    <source>
        <dbReference type="PROSITE-ProRule" id="PRU01248"/>
    </source>
</evidence>
<keyword evidence="4" id="KW-0233">DNA recombination</keyword>
<comment type="caution">
    <text evidence="8">The sequence shown here is derived from an EMBL/GenBank/DDBJ whole genome shotgun (WGS) entry which is preliminary data.</text>
</comment>
<dbReference type="GO" id="GO:0003677">
    <property type="term" value="F:DNA binding"/>
    <property type="evidence" value="ECO:0007669"/>
    <property type="project" value="UniProtKB-UniRule"/>
</dbReference>
<dbReference type="Pfam" id="PF00589">
    <property type="entry name" value="Phage_integrase"/>
    <property type="match status" value="1"/>
</dbReference>
<dbReference type="RefSeq" id="WP_184465257.1">
    <property type="nucleotide sequence ID" value="NZ_JACHHW010000025.1"/>
</dbReference>
<evidence type="ECO:0000256" key="2">
    <source>
        <dbReference type="ARBA" id="ARBA00022908"/>
    </source>
</evidence>
<dbReference type="AlphaFoldDB" id="A0A840RAC9"/>
<reference evidence="8 9" key="1">
    <citation type="submission" date="2020-08" db="EMBL/GenBank/DDBJ databases">
        <title>Genomic Encyclopedia of Type Strains, Phase IV (KMG-IV): sequencing the most valuable type-strain genomes for metagenomic binning, comparative biology and taxonomic classification.</title>
        <authorList>
            <person name="Goeker M."/>
        </authorList>
    </citation>
    <scope>NUCLEOTIDE SEQUENCE [LARGE SCALE GENOMIC DNA]</scope>
    <source>
        <strain evidence="8 9">DSM 25701</strain>
    </source>
</reference>
<organism evidence="8 9">
    <name type="scientific">Zhongshania antarctica</name>
    <dbReference type="NCBI Taxonomy" id="641702"/>
    <lineage>
        <taxon>Bacteria</taxon>
        <taxon>Pseudomonadati</taxon>
        <taxon>Pseudomonadota</taxon>
        <taxon>Gammaproteobacteria</taxon>
        <taxon>Cellvibrionales</taxon>
        <taxon>Spongiibacteraceae</taxon>
        <taxon>Zhongshania</taxon>
    </lineage>
</organism>
<keyword evidence="1" id="KW-0159">Chromosome partition</keyword>
<name>A0A840RAC9_9GAMM</name>
<accession>A0A840RAC9</accession>
<feature type="non-terminal residue" evidence="8">
    <location>
        <position position="209"/>
    </location>
</feature>
<dbReference type="GO" id="GO:0007059">
    <property type="term" value="P:chromosome segregation"/>
    <property type="evidence" value="ECO:0007669"/>
    <property type="project" value="UniProtKB-KW"/>
</dbReference>
<evidence type="ECO:0000313" key="9">
    <source>
        <dbReference type="Proteomes" id="UP000536640"/>
    </source>
</evidence>
<evidence type="ECO:0000259" key="6">
    <source>
        <dbReference type="PROSITE" id="PS51898"/>
    </source>
</evidence>
<dbReference type="GO" id="GO:0015074">
    <property type="term" value="P:DNA integration"/>
    <property type="evidence" value="ECO:0007669"/>
    <property type="project" value="UniProtKB-KW"/>
</dbReference>
<dbReference type="InterPro" id="IPR050090">
    <property type="entry name" value="Tyrosine_recombinase_XerCD"/>
</dbReference>
<keyword evidence="2" id="KW-0229">DNA integration</keyword>
<sequence length="209" mass="23489">MNPLLSVPSEFAALLQRFFVERLLQQQNVSPRTVAAYRDTFRLLLNYAERTTGKPPTRLALGDVDATLVLGFLTHLEAERHNAVRTRNARLAALRAFAHYVASQSPPALHHVQQILAIPMKRFERPMLEFLTRHEVQALLAAPGMATWCARRDTAMLGLLYNTGARVSELIGIRVADVTFAATTSVRLHGKGRKQRTVPLWKETATEIR</sequence>
<dbReference type="SUPFAM" id="SSF56349">
    <property type="entry name" value="DNA breaking-rejoining enzymes"/>
    <property type="match status" value="1"/>
</dbReference>
<dbReference type="Gene3D" id="1.10.150.130">
    <property type="match status" value="1"/>
</dbReference>
<dbReference type="InterPro" id="IPR004107">
    <property type="entry name" value="Integrase_SAM-like_N"/>
</dbReference>
<evidence type="ECO:0000259" key="7">
    <source>
        <dbReference type="PROSITE" id="PS51900"/>
    </source>
</evidence>
<dbReference type="PROSITE" id="PS51900">
    <property type="entry name" value="CB"/>
    <property type="match status" value="1"/>
</dbReference>
<dbReference type="PANTHER" id="PTHR30349">
    <property type="entry name" value="PHAGE INTEGRASE-RELATED"/>
    <property type="match status" value="1"/>
</dbReference>
<dbReference type="InterPro" id="IPR010998">
    <property type="entry name" value="Integrase_recombinase_N"/>
</dbReference>
<dbReference type="PROSITE" id="PS51898">
    <property type="entry name" value="TYR_RECOMBINASE"/>
    <property type="match status" value="1"/>
</dbReference>
<keyword evidence="9" id="KW-1185">Reference proteome</keyword>
<feature type="domain" description="Core-binding (CB)" evidence="7">
    <location>
        <begin position="9"/>
        <end position="102"/>
    </location>
</feature>
<evidence type="ECO:0000256" key="3">
    <source>
        <dbReference type="ARBA" id="ARBA00023125"/>
    </source>
</evidence>
<dbReference type="PANTHER" id="PTHR30349:SF81">
    <property type="entry name" value="TYROSINE RECOMBINASE XERC"/>
    <property type="match status" value="1"/>
</dbReference>
<dbReference type="Proteomes" id="UP000536640">
    <property type="component" value="Unassembled WGS sequence"/>
</dbReference>
<gene>
    <name evidence="8" type="ORF">HNQ57_003597</name>
</gene>
<dbReference type="Gene3D" id="1.10.443.10">
    <property type="entry name" value="Intergrase catalytic core"/>
    <property type="match status" value="1"/>
</dbReference>
<feature type="domain" description="Tyr recombinase" evidence="6">
    <location>
        <begin position="126"/>
        <end position="209"/>
    </location>
</feature>
<protein>
    <submittedName>
        <fullName evidence="8">Site-specific recombinase XerD</fullName>
    </submittedName>
</protein>
<keyword evidence="3 5" id="KW-0238">DNA-binding</keyword>